<dbReference type="GO" id="GO:0000166">
    <property type="term" value="F:nucleotide binding"/>
    <property type="evidence" value="ECO:0007669"/>
    <property type="project" value="InterPro"/>
</dbReference>
<dbReference type="GO" id="GO:0016491">
    <property type="term" value="F:oxidoreductase activity"/>
    <property type="evidence" value="ECO:0007669"/>
    <property type="project" value="UniProtKB-KW"/>
</dbReference>
<reference evidence="4" key="1">
    <citation type="submission" date="2020-10" db="EMBL/GenBank/DDBJ databases">
        <title>Taxonomic study of unclassified bacteria belonging to the class Ktedonobacteria.</title>
        <authorList>
            <person name="Yabe S."/>
            <person name="Wang C.M."/>
            <person name="Zheng Y."/>
            <person name="Sakai Y."/>
            <person name="Cavaletti L."/>
            <person name="Monciardini P."/>
            <person name="Donadio S."/>
        </authorList>
    </citation>
    <scope>NUCLEOTIDE SEQUENCE</scope>
    <source>
        <strain evidence="4">ID150040</strain>
    </source>
</reference>
<dbReference type="InterPro" id="IPR055170">
    <property type="entry name" value="GFO_IDH_MocA-like_dom"/>
</dbReference>
<keyword evidence="1" id="KW-0560">Oxidoreductase</keyword>
<feature type="domain" description="GFO/IDH/MocA-like oxidoreductase" evidence="3">
    <location>
        <begin position="134"/>
        <end position="269"/>
    </location>
</feature>
<dbReference type="SUPFAM" id="SSF55347">
    <property type="entry name" value="Glyceraldehyde-3-phosphate dehydrogenase-like, C-terminal domain"/>
    <property type="match status" value="1"/>
</dbReference>
<evidence type="ECO:0000256" key="1">
    <source>
        <dbReference type="ARBA" id="ARBA00023002"/>
    </source>
</evidence>
<sequence length="355" mass="39403">MKTLGIGVIGLHNHYHAYPMAHYLQQGIDGACLVAVADERKNYAEEFARRYGAGASYKEYEALLERSDIDIVVITSFTSAHAEHCIAAARAGKHILLDKPIATTMEDAERIVEAAHRHGVKLMMAYLLRFLPAYQRAKKLIQEGVIGKPTSAFYSIRIPVDFIRDAPDVQDQGWYIDPAKGGGGGFLDHGAHFADALRWFFDSNATSVYGKIGNLTYKNLPVEDYGICTASFAGGQIGTIESSWHAAEWYGPLTSPDRCTISGTEGEIELHYQKSPQMEVASRIAPYTGRTYYDWVGDERSDICYKRIVEHMVKCVQEDLQPDVTGEDGKAALGLILAAYRSAREGREILLETQK</sequence>
<dbReference type="RefSeq" id="WP_220201425.1">
    <property type="nucleotide sequence ID" value="NZ_BNJK01000001.1"/>
</dbReference>
<dbReference type="Gene3D" id="3.40.50.720">
    <property type="entry name" value="NAD(P)-binding Rossmann-like Domain"/>
    <property type="match status" value="1"/>
</dbReference>
<dbReference type="Proteomes" id="UP000597444">
    <property type="component" value="Unassembled WGS sequence"/>
</dbReference>
<evidence type="ECO:0000259" key="2">
    <source>
        <dbReference type="Pfam" id="PF01408"/>
    </source>
</evidence>
<feature type="domain" description="Gfo/Idh/MocA-like oxidoreductase N-terminal" evidence="2">
    <location>
        <begin position="5"/>
        <end position="126"/>
    </location>
</feature>
<protein>
    <submittedName>
        <fullName evidence="4">Oxidoreductase</fullName>
    </submittedName>
</protein>
<dbReference type="EMBL" id="BNJK01000001">
    <property type="protein sequence ID" value="GHO90464.1"/>
    <property type="molecule type" value="Genomic_DNA"/>
</dbReference>
<dbReference type="Gene3D" id="3.30.360.10">
    <property type="entry name" value="Dihydrodipicolinate Reductase, domain 2"/>
    <property type="match status" value="1"/>
</dbReference>
<dbReference type="InterPro" id="IPR000683">
    <property type="entry name" value="Gfo/Idh/MocA-like_OxRdtase_N"/>
</dbReference>
<dbReference type="InterPro" id="IPR050463">
    <property type="entry name" value="Gfo/Idh/MocA_oxidrdct_glycsds"/>
</dbReference>
<proteinExistence type="predicted"/>
<keyword evidence="5" id="KW-1185">Reference proteome</keyword>
<dbReference type="Pfam" id="PF01408">
    <property type="entry name" value="GFO_IDH_MocA"/>
    <property type="match status" value="1"/>
</dbReference>
<dbReference type="SUPFAM" id="SSF51735">
    <property type="entry name" value="NAD(P)-binding Rossmann-fold domains"/>
    <property type="match status" value="1"/>
</dbReference>
<evidence type="ECO:0000313" key="5">
    <source>
        <dbReference type="Proteomes" id="UP000597444"/>
    </source>
</evidence>
<comment type="caution">
    <text evidence="4">The sequence shown here is derived from an EMBL/GenBank/DDBJ whole genome shotgun (WGS) entry which is preliminary data.</text>
</comment>
<dbReference type="Pfam" id="PF22725">
    <property type="entry name" value="GFO_IDH_MocA_C3"/>
    <property type="match status" value="1"/>
</dbReference>
<evidence type="ECO:0000313" key="4">
    <source>
        <dbReference type="EMBL" id="GHO90464.1"/>
    </source>
</evidence>
<dbReference type="AlphaFoldDB" id="A0A8J3I7V9"/>
<dbReference type="PANTHER" id="PTHR43818:SF11">
    <property type="entry name" value="BCDNA.GH03377"/>
    <property type="match status" value="1"/>
</dbReference>
<name>A0A8J3I7V9_9CHLR</name>
<dbReference type="InterPro" id="IPR036291">
    <property type="entry name" value="NAD(P)-bd_dom_sf"/>
</dbReference>
<gene>
    <name evidence="4" type="ORF">KSF_005120</name>
</gene>
<organism evidence="4 5">
    <name type="scientific">Reticulibacter mediterranei</name>
    <dbReference type="NCBI Taxonomy" id="2778369"/>
    <lineage>
        <taxon>Bacteria</taxon>
        <taxon>Bacillati</taxon>
        <taxon>Chloroflexota</taxon>
        <taxon>Ktedonobacteria</taxon>
        <taxon>Ktedonobacterales</taxon>
        <taxon>Reticulibacteraceae</taxon>
        <taxon>Reticulibacter</taxon>
    </lineage>
</organism>
<dbReference type="PANTHER" id="PTHR43818">
    <property type="entry name" value="BCDNA.GH03377"/>
    <property type="match status" value="1"/>
</dbReference>
<accession>A0A8J3I7V9</accession>
<evidence type="ECO:0000259" key="3">
    <source>
        <dbReference type="Pfam" id="PF22725"/>
    </source>
</evidence>